<keyword evidence="2" id="KW-1185">Reference proteome</keyword>
<evidence type="ECO:0008006" key="3">
    <source>
        <dbReference type="Google" id="ProtNLM"/>
    </source>
</evidence>
<dbReference type="Proteomes" id="UP001269819">
    <property type="component" value="Unassembled WGS sequence"/>
</dbReference>
<protein>
    <recommendedName>
        <fullName evidence="3">OmpR/PhoB-type domain-containing protein</fullName>
    </recommendedName>
</protein>
<evidence type="ECO:0000313" key="2">
    <source>
        <dbReference type="Proteomes" id="UP001269819"/>
    </source>
</evidence>
<sequence length="66" mass="7537">MLLHQDQIRLTRRECQVLQKLTGADPSGITNRQQLQRWTETHLTSLPDDDPAVAAIKAILRQHLPV</sequence>
<reference evidence="1 2" key="1">
    <citation type="submission" date="2023-10" db="EMBL/GenBank/DDBJ databases">
        <title>Characteristics and mechanism of a salt-tolerant marine origin heterotrophic nitrifying- aerobic denitrifying bacteria Marinobacter xestospongiae HN1.</title>
        <authorList>
            <person name="Qi R."/>
        </authorList>
    </citation>
    <scope>NUCLEOTIDE SEQUENCE [LARGE SCALE GENOMIC DNA]</scope>
    <source>
        <strain evidence="1 2">HN1</strain>
    </source>
</reference>
<dbReference type="EMBL" id="JAWIIJ010000002">
    <property type="protein sequence ID" value="MDV2077646.1"/>
    <property type="molecule type" value="Genomic_DNA"/>
</dbReference>
<name>A0ABU3VV83_9GAMM</name>
<proteinExistence type="predicted"/>
<accession>A0ABU3VV83</accession>
<evidence type="ECO:0000313" key="1">
    <source>
        <dbReference type="EMBL" id="MDV2077646.1"/>
    </source>
</evidence>
<gene>
    <name evidence="1" type="ORF">RYS15_03085</name>
</gene>
<comment type="caution">
    <text evidence="1">The sequence shown here is derived from an EMBL/GenBank/DDBJ whole genome shotgun (WGS) entry which is preliminary data.</text>
</comment>
<organism evidence="1 2">
    <name type="scientific">Marinobacter xestospongiae</name>
    <dbReference type="NCBI Taxonomy" id="994319"/>
    <lineage>
        <taxon>Bacteria</taxon>
        <taxon>Pseudomonadati</taxon>
        <taxon>Pseudomonadota</taxon>
        <taxon>Gammaproteobacteria</taxon>
        <taxon>Pseudomonadales</taxon>
        <taxon>Marinobacteraceae</taxon>
        <taxon>Marinobacter</taxon>
    </lineage>
</organism>
<dbReference type="RefSeq" id="WP_248165922.1">
    <property type="nucleotide sequence ID" value="NZ_BAABBC010000008.1"/>
</dbReference>